<dbReference type="Gene3D" id="3.40.50.2300">
    <property type="match status" value="1"/>
</dbReference>
<dbReference type="PANTHER" id="PTHR44688">
    <property type="entry name" value="DNA-BINDING TRANSCRIPTIONAL ACTIVATOR DEVR_DOSR"/>
    <property type="match status" value="1"/>
</dbReference>
<keyword evidence="3" id="KW-0804">Transcription</keyword>
<evidence type="ECO:0000256" key="2">
    <source>
        <dbReference type="ARBA" id="ARBA00023125"/>
    </source>
</evidence>
<name>A0ABV8EVN2_9ACTN</name>
<accession>A0ABV8EVN2</accession>
<evidence type="ECO:0000313" key="5">
    <source>
        <dbReference type="EMBL" id="MFC3979721.1"/>
    </source>
</evidence>
<dbReference type="RefSeq" id="WP_362777865.1">
    <property type="nucleotide sequence ID" value="NZ_JBHSBC010000004.1"/>
</dbReference>
<reference evidence="6" key="1">
    <citation type="journal article" date="2019" name="Int. J. Syst. Evol. Microbiol.">
        <title>The Global Catalogue of Microorganisms (GCM) 10K type strain sequencing project: providing services to taxonomists for standard genome sequencing and annotation.</title>
        <authorList>
            <consortium name="The Broad Institute Genomics Platform"/>
            <consortium name="The Broad Institute Genome Sequencing Center for Infectious Disease"/>
            <person name="Wu L."/>
            <person name="Ma J."/>
        </authorList>
    </citation>
    <scope>NUCLEOTIDE SEQUENCE [LARGE SCALE GENOMIC DNA]</scope>
    <source>
        <strain evidence="6">TBRC 7912</strain>
    </source>
</reference>
<organism evidence="5 6">
    <name type="scientific">Streptosporangium jomthongense</name>
    <dbReference type="NCBI Taxonomy" id="1193683"/>
    <lineage>
        <taxon>Bacteria</taxon>
        <taxon>Bacillati</taxon>
        <taxon>Actinomycetota</taxon>
        <taxon>Actinomycetes</taxon>
        <taxon>Streptosporangiales</taxon>
        <taxon>Streptosporangiaceae</taxon>
        <taxon>Streptosporangium</taxon>
    </lineage>
</organism>
<dbReference type="PRINTS" id="PR00038">
    <property type="entry name" value="HTHLUXR"/>
</dbReference>
<dbReference type="SUPFAM" id="SSF46894">
    <property type="entry name" value="C-terminal effector domain of the bipartite response regulators"/>
    <property type="match status" value="1"/>
</dbReference>
<evidence type="ECO:0000259" key="4">
    <source>
        <dbReference type="PROSITE" id="PS50043"/>
    </source>
</evidence>
<dbReference type="SMART" id="SM00421">
    <property type="entry name" value="HTH_LUXR"/>
    <property type="match status" value="1"/>
</dbReference>
<dbReference type="Proteomes" id="UP001595698">
    <property type="component" value="Unassembled WGS sequence"/>
</dbReference>
<dbReference type="PROSITE" id="PS50043">
    <property type="entry name" value="HTH_LUXR_2"/>
    <property type="match status" value="1"/>
</dbReference>
<dbReference type="InterPro" id="IPR016032">
    <property type="entry name" value="Sig_transdc_resp-reg_C-effctor"/>
</dbReference>
<sequence>MAKTSKACKVTVTLASRNEFRRLGLEQLLQRIPLVESFTSYEGGAELASVAESETDIFIIPVEDLDESLVAFIARLPEHSKTLLLLDRVSDERVSRIAAVPAHGFLSEHDLGVESLADALERVSAGEVPMPYELTMKLLRRAGEPYRVDRDRAPVHLTPREQEVLSLLVDGLSNKQIASRLHLSQHSVKRLVTSILAKLNTPNRTLAVARSLREGLVHRTASREPEEFTA</sequence>
<dbReference type="InterPro" id="IPR000792">
    <property type="entry name" value="Tscrpt_reg_LuxR_C"/>
</dbReference>
<keyword evidence="6" id="KW-1185">Reference proteome</keyword>
<dbReference type="EMBL" id="JBHSBC010000004">
    <property type="protein sequence ID" value="MFC3979721.1"/>
    <property type="molecule type" value="Genomic_DNA"/>
</dbReference>
<keyword evidence="2" id="KW-0238">DNA-binding</keyword>
<evidence type="ECO:0000256" key="1">
    <source>
        <dbReference type="ARBA" id="ARBA00023015"/>
    </source>
</evidence>
<dbReference type="CDD" id="cd06170">
    <property type="entry name" value="LuxR_C_like"/>
    <property type="match status" value="1"/>
</dbReference>
<keyword evidence="1" id="KW-0805">Transcription regulation</keyword>
<dbReference type="Pfam" id="PF00196">
    <property type="entry name" value="GerE"/>
    <property type="match status" value="1"/>
</dbReference>
<proteinExistence type="predicted"/>
<gene>
    <name evidence="5" type="ORF">ACFOYY_06305</name>
</gene>
<evidence type="ECO:0000256" key="3">
    <source>
        <dbReference type="ARBA" id="ARBA00023163"/>
    </source>
</evidence>
<dbReference type="PANTHER" id="PTHR44688:SF16">
    <property type="entry name" value="DNA-BINDING TRANSCRIPTIONAL ACTIVATOR DEVR_DOSR"/>
    <property type="match status" value="1"/>
</dbReference>
<dbReference type="PROSITE" id="PS00622">
    <property type="entry name" value="HTH_LUXR_1"/>
    <property type="match status" value="1"/>
</dbReference>
<comment type="caution">
    <text evidence="5">The sequence shown here is derived from an EMBL/GenBank/DDBJ whole genome shotgun (WGS) entry which is preliminary data.</text>
</comment>
<feature type="domain" description="HTH luxR-type" evidence="4">
    <location>
        <begin position="150"/>
        <end position="215"/>
    </location>
</feature>
<evidence type="ECO:0000313" key="6">
    <source>
        <dbReference type="Proteomes" id="UP001595698"/>
    </source>
</evidence>
<protein>
    <submittedName>
        <fullName evidence="5">Response regulator transcription factor</fullName>
    </submittedName>
</protein>